<keyword evidence="13 15" id="KW-0030">Aminoacyl-tRNA synthetase</keyword>
<dbReference type="RefSeq" id="WP_025802993.1">
    <property type="nucleotide sequence ID" value="NZ_CP053842.1"/>
</dbReference>
<dbReference type="GO" id="GO:0006432">
    <property type="term" value="P:phenylalanyl-tRNA aminoacylation"/>
    <property type="evidence" value="ECO:0007669"/>
    <property type="project" value="UniProtKB-UniRule"/>
</dbReference>
<dbReference type="NCBIfam" id="NF045760">
    <property type="entry name" value="YtpR"/>
    <property type="match status" value="1"/>
</dbReference>
<keyword evidence="4 15" id="KW-0963">Cytoplasm</keyword>
<keyword evidence="11 16" id="KW-0694">RNA-binding</keyword>
<feature type="binding site" evidence="15">
    <location>
        <position position="442"/>
    </location>
    <ligand>
        <name>Mg(2+)</name>
        <dbReference type="ChEBI" id="CHEBI:18420"/>
        <note>shared with alpha subunit</note>
    </ligand>
</feature>
<evidence type="ECO:0000256" key="12">
    <source>
        <dbReference type="ARBA" id="ARBA00022917"/>
    </source>
</evidence>
<dbReference type="Gene3D" id="3.30.70.380">
    <property type="entry name" value="Ferrodoxin-fold anticodon-binding domain"/>
    <property type="match status" value="1"/>
</dbReference>
<dbReference type="GO" id="GO:0004826">
    <property type="term" value="F:phenylalanine-tRNA ligase activity"/>
    <property type="evidence" value="ECO:0007669"/>
    <property type="project" value="UniProtKB-UniRule"/>
</dbReference>
<dbReference type="EC" id="6.1.1.20" evidence="15"/>
<feature type="binding site" evidence="15">
    <location>
        <position position="448"/>
    </location>
    <ligand>
        <name>Mg(2+)</name>
        <dbReference type="ChEBI" id="CHEBI:18420"/>
        <note>shared with alpha subunit</note>
    </ligand>
</feature>
<keyword evidence="21" id="KW-1185">Reference proteome</keyword>
<dbReference type="InterPro" id="IPR004532">
    <property type="entry name" value="Phe-tRNA-ligase_IIc_bsu_bact"/>
</dbReference>
<evidence type="ECO:0000256" key="10">
    <source>
        <dbReference type="ARBA" id="ARBA00022842"/>
    </source>
</evidence>
<evidence type="ECO:0000259" key="19">
    <source>
        <dbReference type="PROSITE" id="PS51483"/>
    </source>
</evidence>
<name>A0A7M1LFQ1_9BACT</name>
<dbReference type="Pfam" id="PF03484">
    <property type="entry name" value="B5"/>
    <property type="match status" value="1"/>
</dbReference>
<keyword evidence="7 15" id="KW-0479">Metal-binding</keyword>
<dbReference type="GO" id="GO:0009328">
    <property type="term" value="C:phenylalanine-tRNA ligase complex"/>
    <property type="evidence" value="ECO:0007669"/>
    <property type="project" value="TreeGrafter"/>
</dbReference>
<dbReference type="InterPro" id="IPR002547">
    <property type="entry name" value="tRNA-bd_dom"/>
</dbReference>
<evidence type="ECO:0000256" key="2">
    <source>
        <dbReference type="ARBA" id="ARBA00008653"/>
    </source>
</evidence>
<evidence type="ECO:0000256" key="13">
    <source>
        <dbReference type="ARBA" id="ARBA00023146"/>
    </source>
</evidence>
<dbReference type="OrthoDB" id="9805455at2"/>
<dbReference type="InterPro" id="IPR045864">
    <property type="entry name" value="aa-tRNA-synth_II/BPL/LPL"/>
</dbReference>
<dbReference type="InterPro" id="IPR005147">
    <property type="entry name" value="tRNA_synthase_B5-dom"/>
</dbReference>
<evidence type="ECO:0000259" key="18">
    <source>
        <dbReference type="PROSITE" id="PS51447"/>
    </source>
</evidence>
<keyword evidence="5 16" id="KW-0820">tRNA-binding</keyword>
<dbReference type="Gene3D" id="3.30.56.10">
    <property type="match status" value="2"/>
</dbReference>
<comment type="cofactor">
    <cofactor evidence="15">
        <name>Mg(2+)</name>
        <dbReference type="ChEBI" id="CHEBI:18420"/>
    </cofactor>
    <text evidence="15">Binds 2 magnesium ions per tetramer.</text>
</comment>
<comment type="subunit">
    <text evidence="3 15">Tetramer of two alpha and two beta subunits.</text>
</comment>
<keyword evidence="10 15" id="KW-0460">Magnesium</keyword>
<dbReference type="FunFam" id="2.40.50.140:FF:000045">
    <property type="entry name" value="Phenylalanine--tRNA ligase beta subunit"/>
    <property type="match status" value="1"/>
</dbReference>
<evidence type="ECO:0000313" key="20">
    <source>
        <dbReference type="EMBL" id="QOQ87432.1"/>
    </source>
</evidence>
<evidence type="ECO:0000256" key="6">
    <source>
        <dbReference type="ARBA" id="ARBA00022598"/>
    </source>
</evidence>
<evidence type="ECO:0000256" key="5">
    <source>
        <dbReference type="ARBA" id="ARBA00022555"/>
    </source>
</evidence>
<reference evidence="20 21" key="1">
    <citation type="submission" date="2020-10" db="EMBL/GenBank/DDBJ databases">
        <title>Campylobacter and Helicobacter PacBio genomes.</title>
        <authorList>
            <person name="Lane C."/>
        </authorList>
    </citation>
    <scope>NUCLEOTIDE SEQUENCE [LARGE SCALE GENOMIC DNA]</scope>
    <source>
        <strain evidence="20 21">2016D-0077</strain>
    </source>
</reference>
<dbReference type="PROSITE" id="PS50886">
    <property type="entry name" value="TRBD"/>
    <property type="match status" value="1"/>
</dbReference>
<dbReference type="PANTHER" id="PTHR10947:SF0">
    <property type="entry name" value="PHENYLALANINE--TRNA LIGASE BETA SUBUNIT"/>
    <property type="match status" value="1"/>
</dbReference>
<comment type="similarity">
    <text evidence="2 15">Belongs to the phenylalanyl-tRNA synthetase beta subunit family. Type 1 subfamily.</text>
</comment>
<dbReference type="Pfam" id="PF03147">
    <property type="entry name" value="FDX-ACB"/>
    <property type="match status" value="1"/>
</dbReference>
<dbReference type="Pfam" id="PF17759">
    <property type="entry name" value="tRNA_synthFbeta"/>
    <property type="match status" value="1"/>
</dbReference>
<dbReference type="SUPFAM" id="SSF50249">
    <property type="entry name" value="Nucleic acid-binding proteins"/>
    <property type="match status" value="1"/>
</dbReference>
<keyword evidence="12 15" id="KW-0648">Protein biosynthesis</keyword>
<dbReference type="GO" id="GO:0000049">
    <property type="term" value="F:tRNA binding"/>
    <property type="evidence" value="ECO:0007669"/>
    <property type="project" value="UniProtKB-UniRule"/>
</dbReference>
<gene>
    <name evidence="15" type="primary">pheT</name>
    <name evidence="20" type="ORF">IMC76_01010</name>
</gene>
<dbReference type="Gene3D" id="3.30.930.10">
    <property type="entry name" value="Bira Bifunctional Protein, Domain 2"/>
    <property type="match status" value="1"/>
</dbReference>
<keyword evidence="6 15" id="KW-0436">Ligase</keyword>
<dbReference type="NCBIfam" id="TIGR00472">
    <property type="entry name" value="pheT_bact"/>
    <property type="match status" value="1"/>
</dbReference>
<dbReference type="Proteomes" id="UP000594749">
    <property type="component" value="Chromosome"/>
</dbReference>
<evidence type="ECO:0000256" key="15">
    <source>
        <dbReference type="HAMAP-Rule" id="MF_00283"/>
    </source>
</evidence>
<evidence type="ECO:0000256" key="3">
    <source>
        <dbReference type="ARBA" id="ARBA00011209"/>
    </source>
</evidence>
<dbReference type="PANTHER" id="PTHR10947">
    <property type="entry name" value="PHENYLALANYL-TRNA SYNTHETASE BETA CHAIN AND LEUCINE-RICH REPEAT-CONTAINING PROTEIN 47"/>
    <property type="match status" value="1"/>
</dbReference>
<keyword evidence="8 15" id="KW-0547">Nucleotide-binding</keyword>
<feature type="domain" description="FDX-ACB" evidence="18">
    <location>
        <begin position="681"/>
        <end position="773"/>
    </location>
</feature>
<dbReference type="EMBL" id="CP063078">
    <property type="protein sequence ID" value="QOQ87432.1"/>
    <property type="molecule type" value="Genomic_DNA"/>
</dbReference>
<dbReference type="SUPFAM" id="SSF56037">
    <property type="entry name" value="PheT/TilS domain"/>
    <property type="match status" value="1"/>
</dbReference>
<dbReference type="SMART" id="SM00896">
    <property type="entry name" value="FDX-ACB"/>
    <property type="match status" value="1"/>
</dbReference>
<dbReference type="PROSITE" id="PS51483">
    <property type="entry name" value="B5"/>
    <property type="match status" value="1"/>
</dbReference>
<evidence type="ECO:0000259" key="17">
    <source>
        <dbReference type="PROSITE" id="PS50886"/>
    </source>
</evidence>
<dbReference type="InterPro" id="IPR033714">
    <property type="entry name" value="tRNA_bind_bactPheRS"/>
</dbReference>
<dbReference type="SMART" id="SM00873">
    <property type="entry name" value="B3_4"/>
    <property type="match status" value="1"/>
</dbReference>
<evidence type="ECO:0000256" key="1">
    <source>
        <dbReference type="ARBA" id="ARBA00004496"/>
    </source>
</evidence>
<dbReference type="InterPro" id="IPR009061">
    <property type="entry name" value="DNA-bd_dom_put_sf"/>
</dbReference>
<dbReference type="PROSITE" id="PS51447">
    <property type="entry name" value="FDX_ACB"/>
    <property type="match status" value="1"/>
</dbReference>
<dbReference type="Pfam" id="PF01588">
    <property type="entry name" value="tRNA_bind"/>
    <property type="match status" value="1"/>
</dbReference>
<evidence type="ECO:0000313" key="21">
    <source>
        <dbReference type="Proteomes" id="UP000594749"/>
    </source>
</evidence>
<feature type="binding site" evidence="15">
    <location>
        <position position="451"/>
    </location>
    <ligand>
        <name>Mg(2+)</name>
        <dbReference type="ChEBI" id="CHEBI:18420"/>
        <note>shared with alpha subunit</note>
    </ligand>
</feature>
<evidence type="ECO:0000256" key="11">
    <source>
        <dbReference type="ARBA" id="ARBA00022884"/>
    </source>
</evidence>
<dbReference type="InterPro" id="IPR005146">
    <property type="entry name" value="B3/B4_tRNA-bd"/>
</dbReference>
<dbReference type="InterPro" id="IPR041616">
    <property type="entry name" value="PheRS_beta_core"/>
</dbReference>
<dbReference type="AlphaFoldDB" id="A0A7M1LFQ1"/>
<organism evidence="20 21">
    <name type="scientific">Campylobacter corcagiensis</name>
    <dbReference type="NCBI Taxonomy" id="1448857"/>
    <lineage>
        <taxon>Bacteria</taxon>
        <taxon>Pseudomonadati</taxon>
        <taxon>Campylobacterota</taxon>
        <taxon>Epsilonproteobacteria</taxon>
        <taxon>Campylobacterales</taxon>
        <taxon>Campylobacteraceae</taxon>
        <taxon>Campylobacter</taxon>
    </lineage>
</organism>
<dbReference type="HAMAP" id="MF_00283">
    <property type="entry name" value="Phe_tRNA_synth_beta1"/>
    <property type="match status" value="1"/>
</dbReference>
<dbReference type="InterPro" id="IPR005121">
    <property type="entry name" value="Fdx_antiC-bd"/>
</dbReference>
<comment type="subcellular location">
    <subcellularLocation>
        <location evidence="1 15">Cytoplasm</location>
    </subcellularLocation>
</comment>
<evidence type="ECO:0000256" key="16">
    <source>
        <dbReference type="PROSITE-ProRule" id="PRU00209"/>
    </source>
</evidence>
<feature type="domain" description="TRNA-binding" evidence="17">
    <location>
        <begin position="39"/>
        <end position="150"/>
    </location>
</feature>
<dbReference type="InterPro" id="IPR012340">
    <property type="entry name" value="NA-bd_OB-fold"/>
</dbReference>
<dbReference type="CDD" id="cd02796">
    <property type="entry name" value="tRNA_bind_bactPheRS"/>
    <property type="match status" value="1"/>
</dbReference>
<dbReference type="GO" id="GO:0000287">
    <property type="term" value="F:magnesium ion binding"/>
    <property type="evidence" value="ECO:0007669"/>
    <property type="project" value="UniProtKB-UniRule"/>
</dbReference>
<evidence type="ECO:0000256" key="8">
    <source>
        <dbReference type="ARBA" id="ARBA00022741"/>
    </source>
</evidence>
<protein>
    <recommendedName>
        <fullName evidence="15">Phenylalanine--tRNA ligase beta subunit</fullName>
        <ecNumber evidence="15">6.1.1.20</ecNumber>
    </recommendedName>
    <alternativeName>
        <fullName evidence="15">Phenylalanyl-tRNA synthetase beta subunit</fullName>
        <shortName evidence="15">PheRS</shortName>
    </alternativeName>
</protein>
<dbReference type="SMART" id="SM00874">
    <property type="entry name" value="B5"/>
    <property type="match status" value="1"/>
</dbReference>
<dbReference type="Gene3D" id="2.40.50.140">
    <property type="entry name" value="Nucleic acid-binding proteins"/>
    <property type="match status" value="1"/>
</dbReference>
<dbReference type="SUPFAM" id="SSF55681">
    <property type="entry name" value="Class II aaRS and biotin synthetases"/>
    <property type="match status" value="1"/>
</dbReference>
<proteinExistence type="inferred from homology"/>
<evidence type="ECO:0000256" key="9">
    <source>
        <dbReference type="ARBA" id="ARBA00022840"/>
    </source>
</evidence>
<accession>A0A7M1LFQ1</accession>
<sequence length="773" mass="86028">MIITRKWLEEWIDISEISSQKIVNTLNSIGLEVDSLTEVKIPSKVVVGYVKSKKKHENAEKLSVCEVDVGSEVLQIVCGAKNVQTGQFVAVALIGAELPGGLKIKKAKLRGVESNGMICSSVELGLPKINDGIMVLDDSIGKSVLGKELSEYEFFSDDIIEIELTPNRGDCLSIYGVARDLSAALDLHLRSISYSEGDALLGIGRLLSIHSSENTKSFFQFRAFSIKQKPNLKLSTKIRVGYAGIMQKNDLDTLLAYATYATGVLLRAYDANKLNGDRITLSIKDDEYGNSSVFDGENFLSMAGILQSDYARVDDDSKTMIIEASYTDPKTISVAMNDNKELKVGEHVYRSSRGSEPNLELGQNYFFNIISGIDGLSPYSGSQQVSPRKDPKTVSFGIDQINAIVGRKIDRNEVVKILKKLGFEVGIEQDLINTKVPAFRHDIENCSDIAEEIVRMIGIDNIPSKPLNFSEKNRLNESYKNFIHKRDLKFRAVGAEFFECIHYVFDSSSELKNLGFKECSVKIVNPITSELDTFRPTLINHLLKSAARNYKNSKKSIKLFEIGKVFDENANESENLAFLASGLVAEASILNSAKPKEIDFIKFATMIKDAIGAFKCEIPAKFIPYLSEFEQANVIVDGKVIGYIGRVNLELENLLDLPKTYICEIKFDELKPKHIVAKAFSKFPSVSRDLSIIAPKDMRYATIKSVLESVNIENLKKFNVVDIYTDEKLGDNNSITINFTFQSDEKTLEESEISPAMDEILKVLNDKLGIGIR</sequence>
<keyword evidence="9 15" id="KW-0067">ATP-binding</keyword>
<dbReference type="GO" id="GO:0005524">
    <property type="term" value="F:ATP binding"/>
    <property type="evidence" value="ECO:0007669"/>
    <property type="project" value="UniProtKB-UniRule"/>
</dbReference>
<comment type="catalytic activity">
    <reaction evidence="14 15">
        <text>tRNA(Phe) + L-phenylalanine + ATP = L-phenylalanyl-tRNA(Phe) + AMP + diphosphate + H(+)</text>
        <dbReference type="Rhea" id="RHEA:19413"/>
        <dbReference type="Rhea" id="RHEA-COMP:9668"/>
        <dbReference type="Rhea" id="RHEA-COMP:9699"/>
        <dbReference type="ChEBI" id="CHEBI:15378"/>
        <dbReference type="ChEBI" id="CHEBI:30616"/>
        <dbReference type="ChEBI" id="CHEBI:33019"/>
        <dbReference type="ChEBI" id="CHEBI:58095"/>
        <dbReference type="ChEBI" id="CHEBI:78442"/>
        <dbReference type="ChEBI" id="CHEBI:78531"/>
        <dbReference type="ChEBI" id="CHEBI:456215"/>
        <dbReference type="EC" id="6.1.1.20"/>
    </reaction>
</comment>
<evidence type="ECO:0000256" key="14">
    <source>
        <dbReference type="ARBA" id="ARBA00049255"/>
    </source>
</evidence>
<dbReference type="InterPro" id="IPR036690">
    <property type="entry name" value="Fdx_antiC-bd_sf"/>
</dbReference>
<evidence type="ECO:0000256" key="4">
    <source>
        <dbReference type="ARBA" id="ARBA00022490"/>
    </source>
</evidence>
<dbReference type="InterPro" id="IPR045060">
    <property type="entry name" value="Phe-tRNA-ligase_IIc_bsu"/>
</dbReference>
<feature type="binding site" evidence="15">
    <location>
        <position position="452"/>
    </location>
    <ligand>
        <name>Mg(2+)</name>
        <dbReference type="ChEBI" id="CHEBI:18420"/>
        <note>shared with alpha subunit</note>
    </ligand>
</feature>
<evidence type="ECO:0000256" key="7">
    <source>
        <dbReference type="ARBA" id="ARBA00022723"/>
    </source>
</evidence>
<dbReference type="SUPFAM" id="SSF54991">
    <property type="entry name" value="Anticodon-binding domain of PheRS"/>
    <property type="match status" value="1"/>
</dbReference>
<feature type="domain" description="B5" evidence="19">
    <location>
        <begin position="389"/>
        <end position="464"/>
    </location>
</feature>
<dbReference type="SUPFAM" id="SSF46955">
    <property type="entry name" value="Putative DNA-binding domain"/>
    <property type="match status" value="1"/>
</dbReference>